<dbReference type="SUPFAM" id="SSF52374">
    <property type="entry name" value="Nucleotidylyl transferase"/>
    <property type="match status" value="1"/>
</dbReference>
<proteinExistence type="inferred from homology"/>
<name>A0A2P7RIV0_9HYPH</name>
<feature type="domain" description="Glutamyl/glutaminyl-tRNA synthetase class Ib catalytic" evidence="7">
    <location>
        <begin position="83"/>
        <end position="188"/>
    </location>
</feature>
<dbReference type="OrthoDB" id="9807503at2"/>
<evidence type="ECO:0000256" key="2">
    <source>
        <dbReference type="ARBA" id="ARBA00022741"/>
    </source>
</evidence>
<dbReference type="EMBL" id="PXYK01000053">
    <property type="protein sequence ID" value="PSJ50150.1"/>
    <property type="molecule type" value="Genomic_DNA"/>
</dbReference>
<evidence type="ECO:0000256" key="5">
    <source>
        <dbReference type="RuleBase" id="RU363037"/>
    </source>
</evidence>
<dbReference type="GO" id="GO:0004818">
    <property type="term" value="F:glutamate-tRNA ligase activity"/>
    <property type="evidence" value="ECO:0007669"/>
    <property type="project" value="TreeGrafter"/>
</dbReference>
<keyword evidence="2 5" id="KW-0547">Nucleotide-binding</keyword>
<sequence length="198" mass="20617">MVAALGRVGGSLAWEEISTGETGQGQTLDALLSDTPTPNPSPQGGGGHPRVDADQDRRPSVTGEAGAKSPSPLRGGVRGGGTRIDADPAAWGDVVLARRGVPTSYHLSVVVDDALQDVTHVVRGLDLFAATAVHRLLQHLLGLPAPAYYHHRLILGPDGRKLSKSFGDTGIAALREAGETPESVRRMVGFEAATNRAP</sequence>
<gene>
    <name evidence="8" type="ORF">C7I84_28815</name>
</gene>
<dbReference type="Gene3D" id="3.40.50.620">
    <property type="entry name" value="HUPs"/>
    <property type="match status" value="1"/>
</dbReference>
<dbReference type="GO" id="GO:0005829">
    <property type="term" value="C:cytosol"/>
    <property type="evidence" value="ECO:0007669"/>
    <property type="project" value="TreeGrafter"/>
</dbReference>
<feature type="region of interest" description="Disordered" evidence="6">
    <location>
        <begin position="1"/>
        <end position="81"/>
    </location>
</feature>
<evidence type="ECO:0000256" key="1">
    <source>
        <dbReference type="ARBA" id="ARBA00022598"/>
    </source>
</evidence>
<evidence type="ECO:0000256" key="3">
    <source>
        <dbReference type="ARBA" id="ARBA00022840"/>
    </source>
</evidence>
<comment type="caution">
    <text evidence="8">The sequence shown here is derived from an EMBL/GenBank/DDBJ whole genome shotgun (WGS) entry which is preliminary data.</text>
</comment>
<accession>A0A2P7RIV0</accession>
<dbReference type="PANTHER" id="PTHR43311:SF1">
    <property type="entry name" value="GLUTAMYL-Q TRNA(ASP) SYNTHETASE"/>
    <property type="match status" value="1"/>
</dbReference>
<dbReference type="GO" id="GO:0006424">
    <property type="term" value="P:glutamyl-tRNA aminoacylation"/>
    <property type="evidence" value="ECO:0007669"/>
    <property type="project" value="TreeGrafter"/>
</dbReference>
<evidence type="ECO:0000313" key="9">
    <source>
        <dbReference type="Proteomes" id="UP000241229"/>
    </source>
</evidence>
<dbReference type="Proteomes" id="UP000241229">
    <property type="component" value="Unassembled WGS sequence"/>
</dbReference>
<dbReference type="InterPro" id="IPR020058">
    <property type="entry name" value="Glu/Gln-tRNA-synth_Ib_cat-dom"/>
</dbReference>
<keyword evidence="3 5" id="KW-0067">ATP-binding</keyword>
<dbReference type="InterPro" id="IPR014729">
    <property type="entry name" value="Rossmann-like_a/b/a_fold"/>
</dbReference>
<organism evidence="8 9">
    <name type="scientific">Kumtagia ephedrae</name>
    <dbReference type="NCBI Taxonomy" id="2116701"/>
    <lineage>
        <taxon>Bacteria</taxon>
        <taxon>Pseudomonadati</taxon>
        <taxon>Pseudomonadota</taxon>
        <taxon>Alphaproteobacteria</taxon>
        <taxon>Hyphomicrobiales</taxon>
        <taxon>Phyllobacteriaceae</taxon>
        <taxon>Kumtagia</taxon>
    </lineage>
</organism>
<dbReference type="AlphaFoldDB" id="A0A2P7RIV0"/>
<dbReference type="Pfam" id="PF00749">
    <property type="entry name" value="tRNA-synt_1c"/>
    <property type="match status" value="1"/>
</dbReference>
<dbReference type="InterPro" id="IPR049940">
    <property type="entry name" value="GluQ/Sye"/>
</dbReference>
<dbReference type="GO" id="GO:0005524">
    <property type="term" value="F:ATP binding"/>
    <property type="evidence" value="ECO:0007669"/>
    <property type="project" value="UniProtKB-KW"/>
</dbReference>
<keyword evidence="4 5" id="KW-0030">Aminoacyl-tRNA synthetase</keyword>
<keyword evidence="1 5" id="KW-0436">Ligase</keyword>
<evidence type="ECO:0000313" key="8">
    <source>
        <dbReference type="EMBL" id="PSJ50150.1"/>
    </source>
</evidence>
<dbReference type="PANTHER" id="PTHR43311">
    <property type="entry name" value="GLUTAMATE--TRNA LIGASE"/>
    <property type="match status" value="1"/>
</dbReference>
<comment type="similarity">
    <text evidence="5">Belongs to the class-I aminoacyl-tRNA synthetase family.</text>
</comment>
<evidence type="ECO:0000259" key="7">
    <source>
        <dbReference type="Pfam" id="PF00749"/>
    </source>
</evidence>
<reference evidence="8 9" key="1">
    <citation type="submission" date="2018-03" db="EMBL/GenBank/DDBJ databases">
        <title>The draft genome of Mesorhizobium sp. 6GN-30.</title>
        <authorList>
            <person name="Liu L."/>
            <person name="Li L."/>
            <person name="Wang T."/>
            <person name="Zhang X."/>
            <person name="Liang L."/>
        </authorList>
    </citation>
    <scope>NUCLEOTIDE SEQUENCE [LARGE SCALE GENOMIC DNA]</scope>
    <source>
        <strain evidence="8 9">6GN30</strain>
    </source>
</reference>
<keyword evidence="5" id="KW-0648">Protein biosynthesis</keyword>
<protein>
    <recommendedName>
        <fullName evidence="7">Glutamyl/glutaminyl-tRNA synthetase class Ib catalytic domain-containing protein</fullName>
    </recommendedName>
</protein>
<evidence type="ECO:0000256" key="4">
    <source>
        <dbReference type="ARBA" id="ARBA00023146"/>
    </source>
</evidence>
<feature type="compositionally biased region" description="Basic and acidic residues" evidence="6">
    <location>
        <begin position="49"/>
        <end position="59"/>
    </location>
</feature>
<evidence type="ECO:0000256" key="6">
    <source>
        <dbReference type="SAM" id="MobiDB-lite"/>
    </source>
</evidence>
<keyword evidence="9" id="KW-1185">Reference proteome</keyword>